<proteinExistence type="predicted"/>
<name>A0ABY6UZ80_BIOOC</name>
<reference evidence="1 2" key="1">
    <citation type="submission" date="2019-06" db="EMBL/GenBank/DDBJ databases">
        <authorList>
            <person name="Broberg M."/>
        </authorList>
    </citation>
    <scope>NUCLEOTIDE SEQUENCE [LARGE SCALE GENOMIC DNA]</scope>
</reference>
<sequence length="55" mass="6052">MIHFHDQTFITLPQRSPIVCPTSTASNALVALARWPEAPSQRRNSSPKTSSCLSN</sequence>
<dbReference type="Proteomes" id="UP000766486">
    <property type="component" value="Unassembled WGS sequence"/>
</dbReference>
<keyword evidence="2" id="KW-1185">Reference proteome</keyword>
<feature type="non-terminal residue" evidence="1">
    <location>
        <position position="55"/>
    </location>
</feature>
<protein>
    <submittedName>
        <fullName evidence="1">Uncharacterized protein</fullName>
    </submittedName>
</protein>
<gene>
    <name evidence="1" type="ORF">CLO192961_LOCUS451963</name>
</gene>
<comment type="caution">
    <text evidence="1">The sequence shown here is derived from an EMBL/GenBank/DDBJ whole genome shotgun (WGS) entry which is preliminary data.</text>
</comment>
<accession>A0ABY6UZ80</accession>
<evidence type="ECO:0000313" key="2">
    <source>
        <dbReference type="Proteomes" id="UP000766486"/>
    </source>
</evidence>
<dbReference type="EMBL" id="CABFNS010000933">
    <property type="protein sequence ID" value="VUC36778.1"/>
    <property type="molecule type" value="Genomic_DNA"/>
</dbReference>
<organism evidence="1 2">
    <name type="scientific">Bionectria ochroleuca</name>
    <name type="common">Gliocladium roseum</name>
    <dbReference type="NCBI Taxonomy" id="29856"/>
    <lineage>
        <taxon>Eukaryota</taxon>
        <taxon>Fungi</taxon>
        <taxon>Dikarya</taxon>
        <taxon>Ascomycota</taxon>
        <taxon>Pezizomycotina</taxon>
        <taxon>Sordariomycetes</taxon>
        <taxon>Hypocreomycetidae</taxon>
        <taxon>Hypocreales</taxon>
        <taxon>Bionectriaceae</taxon>
        <taxon>Clonostachys</taxon>
    </lineage>
</organism>
<evidence type="ECO:0000313" key="1">
    <source>
        <dbReference type="EMBL" id="VUC36778.1"/>
    </source>
</evidence>